<feature type="domain" description="Ig-like" evidence="1">
    <location>
        <begin position="1326"/>
        <end position="1417"/>
    </location>
</feature>
<protein>
    <recommendedName>
        <fullName evidence="1">Ig-like domain-containing protein</fullName>
    </recommendedName>
</protein>
<dbReference type="InterPro" id="IPR036179">
    <property type="entry name" value="Ig-like_dom_sf"/>
</dbReference>
<dbReference type="NCBIfam" id="NF045639">
    <property type="entry name" value="GCX_COOH"/>
    <property type="match status" value="1"/>
</dbReference>
<dbReference type="InterPro" id="IPR003599">
    <property type="entry name" value="Ig_sub"/>
</dbReference>
<dbReference type="InterPro" id="IPR044023">
    <property type="entry name" value="Ig_7"/>
</dbReference>
<dbReference type="Gene3D" id="2.60.40.10">
    <property type="entry name" value="Immunoglobulins"/>
    <property type="match status" value="10"/>
</dbReference>
<comment type="caution">
    <text evidence="2">The sequence shown here is derived from an EMBL/GenBank/DDBJ whole genome shotgun (WGS) entry which is preliminary data.</text>
</comment>
<dbReference type="InterPro" id="IPR013783">
    <property type="entry name" value="Ig-like_fold"/>
</dbReference>
<proteinExistence type="predicted"/>
<dbReference type="InterPro" id="IPR044048">
    <property type="entry name" value="Big_12"/>
</dbReference>
<sequence length="1509" mass="156434">GTIRLNLVNDTGLSPTLANEPFNTGDTYNIDKSPPTINISSIINSPTNVSPIPLTITASENITGLDFTDFNVTNGSIANFAGSGQNYTANLIPTNNGTVNVTVNANSFLDAVNNSNTAPSSFVIQYDNVAPVVSGINRSNPNTQITNVNTVTFRVVFSEAVSGVDLTDFSIATTGNVQGNLSGFSSLGSLFYNVTVNNISGAGTLSITLKNSGTSIVDNSGNAITSGFSAGQTYIINNEPSFSLSSPQNQTICQNSGFYQLNNLLTVSDIDVGQTLTWSIVTGPTNGILAGFNATSSSNGGTVTPNGLSYTPNSSFAGIETFTIRVSDGVTSRDMVFNITVTTLPNISISPVQTLCEGQNITLTSTGGGNYSWTGPDGFVSTLQNPSITGATSNKSGTYSLTVTANGCTTSATTAVTVNVLPNITINSNQNICEGNLINLTSSGGGDYSWTGPSGFTSTSQNPTINSSNVLNTGVYSLTITTNGCTASATTSVTVNPIPTLTASANQTLCEGEAINLAATGSGDFSWSGPNGFSSLIQNPTINAATLNQSGIYSVTLSLNGCSSSATTSITVNSLPIITINSSLTICEGSSINLTSTGGGDYSWTGPNGFTSTSQNPTINSANVINTGVYSLTITSNGCTASATTSVTVNPIPTLTAGANQTLCEGNAINLTSTGSGDFSWSGPNGFSSLIQNPTISVASLNQSGIYTVTLSLNGCSSSATTSITVNSLPIITINSSSTICEGSSINLTSTGGGDYSWSGPNGFVSTSQNPIITSSTDDNQGVYTLTVTTNGCTSTATTSVTITPVPSISTNSNLTVCVGSPINLNGNGGGTYAWTGPNTFSSAAQNPVISSASLNNSGVYTLTVTSGICVVTATTSVTVNPLPNIIINSNLTLCSGSPINLTASGGADYAWSGPNGFTSILQNPTIATSTMSNSGNYSVSVTNIGCTAMATTNVTVNTVPAAPVSGTQNVCAGGNLNLTTTCLGGSVPVWFTDLTGLNSIGANLTNVTANTTYYVACELNSCRSVIIPHQVSIDNTISYNYSFNYIENVFGCDNGNVKIPLYLANTAGMSFQWQLNTGAGFNDILASSNYSDVTNDTLQISGLNLSMNNYLYRAVISNSCNSIVSDTFRLAINVLPSIVSSPTGQSVCVGNKITLGVQANGTGVSYRWQVNKGNGFEYLSTDNNYENVNSAQLLIKNIPFSFNNYEYRCQVFSSCLSIFSNTATLQVDPTITVLGQPVNKTICQNNSTTFNVSAVHIGGGSVSYQWQISFNGINYSNLSNNTVYQGVTTYTLSLSNVQMNLNNAKFRCLINNYCQTIDAVLNVIPVVTITSNPSTVTICEGNFANFTVTAAGQGLTYRWQVNTGAGFVNIYDGTYYQGATAATLQLFGATTSMNGYQYRCVVSGTSTCDAVSRETSTAVLNISVSPEAQNIVALSQISTGTTIYQATEYVLGLNKILSPARAEYRAGNAILLNPGFEVSAGAVFNAKIQNPCNLPTTSNFNLPKTITK</sequence>
<dbReference type="Pfam" id="PF19078">
    <property type="entry name" value="Big_12"/>
    <property type="match status" value="1"/>
</dbReference>
<dbReference type="RefSeq" id="WP_255039413.1">
    <property type="nucleotide sequence ID" value="NZ_RJUF01000187.1"/>
</dbReference>
<dbReference type="SUPFAM" id="SSF48726">
    <property type="entry name" value="Immunoglobulin"/>
    <property type="match status" value="2"/>
</dbReference>
<dbReference type="InterPro" id="IPR007110">
    <property type="entry name" value="Ig-like_dom"/>
</dbReference>
<evidence type="ECO:0000313" key="3">
    <source>
        <dbReference type="Proteomes" id="UP001204144"/>
    </source>
</evidence>
<dbReference type="SMART" id="SM00089">
    <property type="entry name" value="PKD"/>
    <property type="match status" value="6"/>
</dbReference>
<gene>
    <name evidence="2" type="ORF">EGI31_22415</name>
</gene>
<keyword evidence="3" id="KW-1185">Reference proteome</keyword>
<dbReference type="InterPro" id="IPR022409">
    <property type="entry name" value="PKD/Chitinase_dom"/>
</dbReference>
<accession>A0AAE3KV65</accession>
<dbReference type="SMART" id="SM00409">
    <property type="entry name" value="IG"/>
    <property type="match status" value="10"/>
</dbReference>
<evidence type="ECO:0000313" key="2">
    <source>
        <dbReference type="EMBL" id="MCP9765699.1"/>
    </source>
</evidence>
<name>A0AAE3KV65_9BACT</name>
<dbReference type="EMBL" id="RJUF01000187">
    <property type="protein sequence ID" value="MCP9765699.1"/>
    <property type="molecule type" value="Genomic_DNA"/>
</dbReference>
<feature type="domain" description="Ig-like" evidence="1">
    <location>
        <begin position="1137"/>
        <end position="1233"/>
    </location>
</feature>
<feature type="non-terminal residue" evidence="2">
    <location>
        <position position="1"/>
    </location>
</feature>
<organism evidence="2 3">
    <name type="scientific">Lacihabitans soyangensis</name>
    <dbReference type="NCBI Taxonomy" id="869394"/>
    <lineage>
        <taxon>Bacteria</taxon>
        <taxon>Pseudomonadati</taxon>
        <taxon>Bacteroidota</taxon>
        <taxon>Cytophagia</taxon>
        <taxon>Cytophagales</taxon>
        <taxon>Leadbetterellaceae</taxon>
        <taxon>Lacihabitans</taxon>
    </lineage>
</organism>
<reference evidence="2 3" key="1">
    <citation type="submission" date="2018-11" db="EMBL/GenBank/DDBJ databases">
        <title>Novel bacteria species description.</title>
        <authorList>
            <person name="Han J.-H."/>
        </authorList>
    </citation>
    <scope>NUCLEOTIDE SEQUENCE [LARGE SCALE GENOMIC DNA]</scope>
    <source>
        <strain evidence="2 3">KCTC23259</strain>
    </source>
</reference>
<evidence type="ECO:0000259" key="1">
    <source>
        <dbReference type="PROSITE" id="PS50835"/>
    </source>
</evidence>
<dbReference type="Proteomes" id="UP001204144">
    <property type="component" value="Unassembled WGS sequence"/>
</dbReference>
<dbReference type="InterPro" id="IPR055015">
    <property type="entry name" value="GCX_COOH"/>
</dbReference>
<dbReference type="PROSITE" id="PS50835">
    <property type="entry name" value="IG_LIKE"/>
    <property type="match status" value="2"/>
</dbReference>
<dbReference type="Pfam" id="PF19081">
    <property type="entry name" value="Ig_7"/>
    <property type="match status" value="1"/>
</dbReference>